<dbReference type="EMBL" id="JAUOZS010000001">
    <property type="protein sequence ID" value="MDT8903259.1"/>
    <property type="molecule type" value="Genomic_DNA"/>
</dbReference>
<dbReference type="Proteomes" id="UP001254848">
    <property type="component" value="Unassembled WGS sequence"/>
</dbReference>
<evidence type="ECO:0000259" key="1">
    <source>
        <dbReference type="Pfam" id="PF15919"/>
    </source>
</evidence>
<comment type="caution">
    <text evidence="2">The sequence shown here is derived from an EMBL/GenBank/DDBJ whole genome shotgun (WGS) entry which is preliminary data.</text>
</comment>
<feature type="domain" description="HicB-like antitoxin of toxin-antitoxin system" evidence="1">
    <location>
        <begin position="60"/>
        <end position="119"/>
    </location>
</feature>
<accession>A0ABU3P2K7</accession>
<dbReference type="Gene3D" id="3.30.160.250">
    <property type="match status" value="1"/>
</dbReference>
<organism evidence="2 3">
    <name type="scientific">Anaeroselena agilis</name>
    <dbReference type="NCBI Taxonomy" id="3063788"/>
    <lineage>
        <taxon>Bacteria</taxon>
        <taxon>Bacillati</taxon>
        <taxon>Bacillota</taxon>
        <taxon>Negativicutes</taxon>
        <taxon>Acetonemataceae</taxon>
        <taxon>Anaeroselena</taxon>
    </lineage>
</organism>
<sequence length="134" mass="14385">MSKNFWTLAAYEQEKLLGSATRAAISQAHASGLATSHADEEGRIYRLNPDGSREFYYPAVFSRAGDGVTVVFPDLPGCISCAADEDQALARAAEALTLYLKCSRQGGDTIPLPSPMTVIRPGPKELVKLVKPSD</sequence>
<protein>
    <submittedName>
        <fullName evidence="2">Type II toxin-antitoxin system HicB family antitoxin</fullName>
    </submittedName>
</protein>
<dbReference type="SUPFAM" id="SSF143100">
    <property type="entry name" value="TTHA1013/TTHA0281-like"/>
    <property type="match status" value="1"/>
</dbReference>
<evidence type="ECO:0000313" key="3">
    <source>
        <dbReference type="Proteomes" id="UP001254848"/>
    </source>
</evidence>
<proteinExistence type="predicted"/>
<reference evidence="2 3" key="1">
    <citation type="submission" date="2023-07" db="EMBL/GenBank/DDBJ databases">
        <title>The novel representative of Negativicutes class, Anaeroselena agilis gen. nov. sp. nov.</title>
        <authorList>
            <person name="Prokofeva M.I."/>
            <person name="Elcheninov A.G."/>
            <person name="Klyukina A."/>
            <person name="Kublanov I.V."/>
            <person name="Frolov E.N."/>
            <person name="Podosokorskaya O.A."/>
        </authorList>
    </citation>
    <scope>NUCLEOTIDE SEQUENCE [LARGE SCALE GENOMIC DNA]</scope>
    <source>
        <strain evidence="2 3">4137-cl</strain>
    </source>
</reference>
<dbReference type="InterPro" id="IPR035069">
    <property type="entry name" value="TTHA1013/TTHA0281-like"/>
</dbReference>
<dbReference type="RefSeq" id="WP_413781718.1">
    <property type="nucleotide sequence ID" value="NZ_JAUOZS010000001.1"/>
</dbReference>
<dbReference type="Pfam" id="PF15919">
    <property type="entry name" value="HicB_lk_antitox"/>
    <property type="match status" value="1"/>
</dbReference>
<evidence type="ECO:0000313" key="2">
    <source>
        <dbReference type="EMBL" id="MDT8903259.1"/>
    </source>
</evidence>
<keyword evidence="3" id="KW-1185">Reference proteome</keyword>
<name>A0ABU3P2K7_9FIRM</name>
<gene>
    <name evidence="2" type="ORF">Q4T40_18645</name>
</gene>
<dbReference type="InterPro" id="IPR031807">
    <property type="entry name" value="HicB-like"/>
</dbReference>